<dbReference type="EMBL" id="CH476749">
    <property type="protein sequence ID" value="EIE91392.1"/>
    <property type="molecule type" value="Genomic_DNA"/>
</dbReference>
<sequence length="95" mass="11252">MYADPLSTVNDELFFIEVKRSGKYNNGHLESYTATTYKMDLKFNGQYRMMELSRFHFVRECIDDILLVPAVMEKLFQIQTIIQKNLEELYDSLAK</sequence>
<name>I1CSG2_RHIO9</name>
<dbReference type="AlphaFoldDB" id="I1CSG2"/>
<evidence type="ECO:0000313" key="1">
    <source>
        <dbReference type="EMBL" id="EIE91392.1"/>
    </source>
</evidence>
<dbReference type="RefSeq" id="XP_067526788.1">
    <property type="nucleotide sequence ID" value="XM_067670687.1"/>
</dbReference>
<reference evidence="1 2" key="1">
    <citation type="journal article" date="2009" name="PLoS Genet.">
        <title>Genomic analysis of the basal lineage fungus Rhizopus oryzae reveals a whole-genome duplication.</title>
        <authorList>
            <person name="Ma L.-J."/>
            <person name="Ibrahim A.S."/>
            <person name="Skory C."/>
            <person name="Grabherr M.G."/>
            <person name="Burger G."/>
            <person name="Butler M."/>
            <person name="Elias M."/>
            <person name="Idnurm A."/>
            <person name="Lang B.F."/>
            <person name="Sone T."/>
            <person name="Abe A."/>
            <person name="Calvo S.E."/>
            <person name="Corrochano L.M."/>
            <person name="Engels R."/>
            <person name="Fu J."/>
            <person name="Hansberg W."/>
            <person name="Kim J.-M."/>
            <person name="Kodira C.D."/>
            <person name="Koehrsen M.J."/>
            <person name="Liu B."/>
            <person name="Miranda-Saavedra D."/>
            <person name="O'Leary S."/>
            <person name="Ortiz-Castellanos L."/>
            <person name="Poulter R."/>
            <person name="Rodriguez-Romero J."/>
            <person name="Ruiz-Herrera J."/>
            <person name="Shen Y.-Q."/>
            <person name="Zeng Q."/>
            <person name="Galagan J."/>
            <person name="Birren B.W."/>
            <person name="Cuomo C.A."/>
            <person name="Wickes B.L."/>
        </authorList>
    </citation>
    <scope>NUCLEOTIDE SEQUENCE [LARGE SCALE GENOMIC DNA]</scope>
    <source>
        <strain evidence="2">RA 99-880 / ATCC MYA-4621 / FGSC 9543 / NRRL 43880</strain>
    </source>
</reference>
<evidence type="ECO:0000313" key="2">
    <source>
        <dbReference type="Proteomes" id="UP000009138"/>
    </source>
</evidence>
<organism evidence="1 2">
    <name type="scientific">Rhizopus delemar (strain RA 99-880 / ATCC MYA-4621 / FGSC 9543 / NRRL 43880)</name>
    <name type="common">Mucormycosis agent</name>
    <name type="synonym">Rhizopus arrhizus var. delemar</name>
    <dbReference type="NCBI Taxonomy" id="246409"/>
    <lineage>
        <taxon>Eukaryota</taxon>
        <taxon>Fungi</taxon>
        <taxon>Fungi incertae sedis</taxon>
        <taxon>Mucoromycota</taxon>
        <taxon>Mucoromycotina</taxon>
        <taxon>Mucoromycetes</taxon>
        <taxon>Mucorales</taxon>
        <taxon>Mucorineae</taxon>
        <taxon>Rhizopodaceae</taxon>
        <taxon>Rhizopus</taxon>
    </lineage>
</organism>
<dbReference type="OrthoDB" id="2441332at2759"/>
<dbReference type="Proteomes" id="UP000009138">
    <property type="component" value="Unassembled WGS sequence"/>
</dbReference>
<gene>
    <name evidence="1" type="ORF">RO3G_16103</name>
</gene>
<dbReference type="GeneID" id="93623068"/>
<dbReference type="VEuPathDB" id="FungiDB:RO3G_16103"/>
<dbReference type="OMA" id="IRWPCEN"/>
<accession>I1CSG2</accession>
<dbReference type="InParanoid" id="I1CSG2"/>
<protein>
    <submittedName>
        <fullName evidence="1">Uncharacterized protein</fullName>
    </submittedName>
</protein>
<keyword evidence="2" id="KW-1185">Reference proteome</keyword>
<proteinExistence type="predicted"/>